<dbReference type="GO" id="GO:0016298">
    <property type="term" value="F:lipase activity"/>
    <property type="evidence" value="ECO:0007669"/>
    <property type="project" value="TreeGrafter"/>
</dbReference>
<evidence type="ECO:0000256" key="1">
    <source>
        <dbReference type="ARBA" id="ARBA00022729"/>
    </source>
</evidence>
<keyword evidence="1" id="KW-0732">Signal</keyword>
<organism evidence="2 3">
    <name type="scientific">Salix dunnii</name>
    <dbReference type="NCBI Taxonomy" id="1413687"/>
    <lineage>
        <taxon>Eukaryota</taxon>
        <taxon>Viridiplantae</taxon>
        <taxon>Streptophyta</taxon>
        <taxon>Embryophyta</taxon>
        <taxon>Tracheophyta</taxon>
        <taxon>Spermatophyta</taxon>
        <taxon>Magnoliopsida</taxon>
        <taxon>eudicotyledons</taxon>
        <taxon>Gunneridae</taxon>
        <taxon>Pentapetalae</taxon>
        <taxon>rosids</taxon>
        <taxon>fabids</taxon>
        <taxon>Malpighiales</taxon>
        <taxon>Salicaceae</taxon>
        <taxon>Saliceae</taxon>
        <taxon>Salix</taxon>
    </lineage>
</organism>
<dbReference type="Proteomes" id="UP000657918">
    <property type="component" value="Unassembled WGS sequence"/>
</dbReference>
<dbReference type="InterPro" id="IPR044552">
    <property type="entry name" value="GLIP1-5/GLL25"/>
</dbReference>
<accession>A0A835NBC1</accession>
<evidence type="ECO:0000313" key="2">
    <source>
        <dbReference type="EMBL" id="KAF9689831.1"/>
    </source>
</evidence>
<dbReference type="AlphaFoldDB" id="A0A835NBC1"/>
<evidence type="ECO:0000313" key="3">
    <source>
        <dbReference type="Proteomes" id="UP000657918"/>
    </source>
</evidence>
<dbReference type="OrthoDB" id="1600564at2759"/>
<name>A0A835NBC1_9ROSI</name>
<dbReference type="PANTHER" id="PTHR45966">
    <property type="entry name" value="GDSL-LIKE LIPASE/ACYLHYDROLASE"/>
    <property type="match status" value="1"/>
</dbReference>
<sequence length="137" mass="15133">MPATTIISIPRLLTELISSLNGETYFKFPTGRFSDGRLVPDLIGDLENVVHDYLSPFSTTSTSMKSYTNSKYVGMVISNLTTVTKVLCPFTLISKSDSNGSCLKETSLPATLHNKAPSKLLSELEKQLLWFKPQQLS</sequence>
<reference evidence="2 3" key="1">
    <citation type="submission" date="2020-10" db="EMBL/GenBank/DDBJ databases">
        <title>Plant Genome Project.</title>
        <authorList>
            <person name="Zhang R.-G."/>
        </authorList>
    </citation>
    <scope>NUCLEOTIDE SEQUENCE [LARGE SCALE GENOMIC DNA]</scope>
    <source>
        <strain evidence="2">FAFU-HL-1</strain>
        <tissue evidence="2">Leaf</tissue>
    </source>
</reference>
<protein>
    <submittedName>
        <fullName evidence="2">Uncharacterized protein</fullName>
    </submittedName>
</protein>
<dbReference type="EMBL" id="JADGMS010000001">
    <property type="protein sequence ID" value="KAF9689831.1"/>
    <property type="molecule type" value="Genomic_DNA"/>
</dbReference>
<proteinExistence type="predicted"/>
<gene>
    <name evidence="2" type="ORF">SADUNF_Sadunf01G0133400</name>
</gene>
<comment type="caution">
    <text evidence="2">The sequence shown here is derived from an EMBL/GenBank/DDBJ whole genome shotgun (WGS) entry which is preliminary data.</text>
</comment>
<dbReference type="PANTHER" id="PTHR45966:SF4">
    <property type="entry name" value="GDSL ESTERASE_LIPASE 5"/>
    <property type="match status" value="1"/>
</dbReference>
<keyword evidence="3" id="KW-1185">Reference proteome</keyword>